<dbReference type="RefSeq" id="WP_116208767.1">
    <property type="nucleotide sequence ID" value="NZ_QUNR01000004.1"/>
</dbReference>
<comment type="similarity">
    <text evidence="2 6">Belongs to the ABC-2 integral membrane protein family.</text>
</comment>
<dbReference type="InterPro" id="IPR052522">
    <property type="entry name" value="ABC-2_transport_permease"/>
</dbReference>
<dbReference type="AlphaFoldDB" id="A0A3E0H3K7"/>
<gene>
    <name evidence="8" type="ORF">DFR26_1955</name>
</gene>
<evidence type="ECO:0000313" key="8">
    <source>
        <dbReference type="EMBL" id="REH36817.1"/>
    </source>
</evidence>
<feature type="transmembrane region" description="Helical" evidence="6">
    <location>
        <begin position="27"/>
        <end position="50"/>
    </location>
</feature>
<organism evidence="8 9">
    <name type="scientific">Paraperlucidibaca baekdonensis</name>
    <dbReference type="NCBI Taxonomy" id="748120"/>
    <lineage>
        <taxon>Bacteria</taxon>
        <taxon>Pseudomonadati</taxon>
        <taxon>Pseudomonadota</taxon>
        <taxon>Gammaproteobacteria</taxon>
        <taxon>Moraxellales</taxon>
        <taxon>Moraxellaceae</taxon>
        <taxon>Paraperlucidibaca</taxon>
    </lineage>
</organism>
<evidence type="ECO:0000256" key="5">
    <source>
        <dbReference type="ARBA" id="ARBA00023136"/>
    </source>
</evidence>
<evidence type="ECO:0000256" key="1">
    <source>
        <dbReference type="ARBA" id="ARBA00004141"/>
    </source>
</evidence>
<name>A0A3E0H3K7_9GAMM</name>
<evidence type="ECO:0000259" key="7">
    <source>
        <dbReference type="PROSITE" id="PS51012"/>
    </source>
</evidence>
<keyword evidence="6" id="KW-1003">Cell membrane</keyword>
<dbReference type="EMBL" id="QUNR01000004">
    <property type="protein sequence ID" value="REH36817.1"/>
    <property type="molecule type" value="Genomic_DNA"/>
</dbReference>
<evidence type="ECO:0000256" key="3">
    <source>
        <dbReference type="ARBA" id="ARBA00022692"/>
    </source>
</evidence>
<feature type="transmembrane region" description="Helical" evidence="6">
    <location>
        <begin position="62"/>
        <end position="88"/>
    </location>
</feature>
<keyword evidence="5 6" id="KW-0472">Membrane</keyword>
<dbReference type="OrthoDB" id="9804001at2"/>
<feature type="domain" description="ABC transmembrane type-2" evidence="7">
    <location>
        <begin position="26"/>
        <end position="255"/>
    </location>
</feature>
<sequence length="260" mass="28897">MSVILSSENWVALQTIVFKEVRRFTRIWVQTLLPPAITMTLYFVIFGNLVGRNISSMQGFSYMQFIVPGLIMMAIITNSYANVVSSFYGAKFQRSIEELLISPVPHAVILIGFVLGGVTRGLMVGVIVTLLSLFFTDLTLHHGFVMLYSVFITAVLFSLGGFVNAVYAKSFDDVSIVPTFVLTPLTYLGGVFYSMDLLSPFWQQVSMLNPIVYVVNAFRYGVLGHSDVPIFSSLLLITVITMALFAFALHLLNRGTGMRE</sequence>
<dbReference type="PANTHER" id="PTHR43332">
    <property type="entry name" value="INNER MEMBRANE TRANSPORT PERMEASE YADH-RELATED"/>
    <property type="match status" value="1"/>
</dbReference>
<feature type="transmembrane region" description="Helical" evidence="6">
    <location>
        <begin position="108"/>
        <end position="135"/>
    </location>
</feature>
<dbReference type="PIRSF" id="PIRSF006648">
    <property type="entry name" value="DrrB"/>
    <property type="match status" value="1"/>
</dbReference>
<reference evidence="8 9" key="1">
    <citation type="submission" date="2018-08" db="EMBL/GenBank/DDBJ databases">
        <title>Genomic Encyclopedia of Type Strains, Phase IV (KMG-IV): sequencing the most valuable type-strain genomes for metagenomic binning, comparative biology and taxonomic classification.</title>
        <authorList>
            <person name="Goeker M."/>
        </authorList>
    </citation>
    <scope>NUCLEOTIDE SEQUENCE [LARGE SCALE GENOMIC DNA]</scope>
    <source>
        <strain evidence="8 9">DSM 26022</strain>
    </source>
</reference>
<keyword evidence="3 6" id="KW-0812">Transmembrane</keyword>
<proteinExistence type="inferred from homology"/>
<dbReference type="Pfam" id="PF01061">
    <property type="entry name" value="ABC2_membrane"/>
    <property type="match status" value="1"/>
</dbReference>
<dbReference type="PANTHER" id="PTHR43332:SF2">
    <property type="entry name" value="INNER MEMBRANE TRANSPORT PERMEASE YADH"/>
    <property type="match status" value="1"/>
</dbReference>
<keyword evidence="4 6" id="KW-1133">Transmembrane helix</keyword>
<dbReference type="PROSITE" id="PS51012">
    <property type="entry name" value="ABC_TM2"/>
    <property type="match status" value="1"/>
</dbReference>
<comment type="subcellular location">
    <subcellularLocation>
        <location evidence="6">Cell inner membrane</location>
        <topology evidence="6">Multi-pass membrane protein</topology>
    </subcellularLocation>
    <subcellularLocation>
        <location evidence="1">Membrane</location>
        <topology evidence="1">Multi-pass membrane protein</topology>
    </subcellularLocation>
</comment>
<dbReference type="NCBIfam" id="NF011648">
    <property type="entry name" value="PRK15066.1"/>
    <property type="match status" value="1"/>
</dbReference>
<dbReference type="InterPro" id="IPR013525">
    <property type="entry name" value="ABC2_TM"/>
</dbReference>
<feature type="transmembrane region" description="Helical" evidence="6">
    <location>
        <begin position="174"/>
        <end position="193"/>
    </location>
</feature>
<evidence type="ECO:0000313" key="9">
    <source>
        <dbReference type="Proteomes" id="UP000256774"/>
    </source>
</evidence>
<dbReference type="Proteomes" id="UP000256774">
    <property type="component" value="Unassembled WGS sequence"/>
</dbReference>
<comment type="caution">
    <text evidence="8">The sequence shown here is derived from an EMBL/GenBank/DDBJ whole genome shotgun (WGS) entry which is preliminary data.</text>
</comment>
<feature type="transmembrane region" description="Helical" evidence="6">
    <location>
        <begin position="228"/>
        <end position="252"/>
    </location>
</feature>
<evidence type="ECO:0000256" key="6">
    <source>
        <dbReference type="RuleBase" id="RU361157"/>
    </source>
</evidence>
<protein>
    <recommendedName>
        <fullName evidence="6">Transport permease protein</fullName>
    </recommendedName>
</protein>
<dbReference type="GO" id="GO:0140359">
    <property type="term" value="F:ABC-type transporter activity"/>
    <property type="evidence" value="ECO:0007669"/>
    <property type="project" value="InterPro"/>
</dbReference>
<dbReference type="PRINTS" id="PR00164">
    <property type="entry name" value="ABC2TRNSPORT"/>
</dbReference>
<evidence type="ECO:0000256" key="4">
    <source>
        <dbReference type="ARBA" id="ARBA00022989"/>
    </source>
</evidence>
<dbReference type="GO" id="GO:0043190">
    <property type="term" value="C:ATP-binding cassette (ABC) transporter complex"/>
    <property type="evidence" value="ECO:0007669"/>
    <property type="project" value="InterPro"/>
</dbReference>
<keyword evidence="6" id="KW-0813">Transport</keyword>
<keyword evidence="9" id="KW-1185">Reference proteome</keyword>
<dbReference type="InterPro" id="IPR047817">
    <property type="entry name" value="ABC2_TM_bact-type"/>
</dbReference>
<dbReference type="InterPro" id="IPR000412">
    <property type="entry name" value="ABC_2_transport"/>
</dbReference>
<feature type="transmembrane region" description="Helical" evidence="6">
    <location>
        <begin position="147"/>
        <end position="168"/>
    </location>
</feature>
<evidence type="ECO:0000256" key="2">
    <source>
        <dbReference type="ARBA" id="ARBA00007783"/>
    </source>
</evidence>
<accession>A0A3E0H3K7</accession>